<dbReference type="RefSeq" id="WP_001548793.1">
    <property type="nucleotide sequence ID" value="NZ_JARDRS010000032.1"/>
</dbReference>
<protein>
    <submittedName>
        <fullName evidence="1">Uncharacterized protein</fullName>
    </submittedName>
</protein>
<reference evidence="1" key="1">
    <citation type="submission" date="2023-02" db="EMBL/GenBank/DDBJ databases">
        <title>NDM-1 &amp; ACT-7 co producing ST 133 Enterobacter.</title>
        <authorList>
            <person name="Halder G."/>
            <person name="Chaudhuri B."/>
            <person name="Dutta S."/>
        </authorList>
    </citation>
    <scope>NUCLEOTIDE SEQUENCE</scope>
    <source>
        <strain evidence="1">PEER 323</strain>
    </source>
</reference>
<organism evidence="1 2">
    <name type="scientific">Enterobacter hormaechei subsp. steigerwaltii</name>
    <dbReference type="NCBI Taxonomy" id="299766"/>
    <lineage>
        <taxon>Bacteria</taxon>
        <taxon>Pseudomonadati</taxon>
        <taxon>Pseudomonadota</taxon>
        <taxon>Gammaproteobacteria</taxon>
        <taxon>Enterobacterales</taxon>
        <taxon>Enterobacteriaceae</taxon>
        <taxon>Enterobacter</taxon>
        <taxon>Enterobacter cloacae complex</taxon>
    </lineage>
</organism>
<dbReference type="AlphaFoldDB" id="A0AAE4J6A8"/>
<dbReference type="Proteomes" id="UP001182277">
    <property type="component" value="Unassembled WGS sequence"/>
</dbReference>
<comment type="caution">
    <text evidence="1">The sequence shown here is derived from an EMBL/GenBank/DDBJ whole genome shotgun (WGS) entry which is preliminary data.</text>
</comment>
<name>A0AAE4J6A8_9ENTR</name>
<dbReference type="EMBL" id="JARDRS010000032">
    <property type="protein sequence ID" value="MDS0021971.1"/>
    <property type="molecule type" value="Genomic_DNA"/>
</dbReference>
<sequence length="128" mass="14550">MAILAQFDFIDEVVNKYNAVPFLGYEIVFGLDGQSLLIIGKYDATPVFFTSTSSVLLNAAYTSFYQWLHEYSDEVEKSLAEDAQAEAATERAIARMYDDIGWMAQAAQDEWEYKKARLDRQSGFYGDI</sequence>
<gene>
    <name evidence="1" type="ORF">PTZ61_25175</name>
</gene>
<evidence type="ECO:0000313" key="1">
    <source>
        <dbReference type="EMBL" id="MDS0021971.1"/>
    </source>
</evidence>
<evidence type="ECO:0000313" key="2">
    <source>
        <dbReference type="Proteomes" id="UP001182277"/>
    </source>
</evidence>
<proteinExistence type="predicted"/>
<accession>A0AAE4J6A8</accession>